<dbReference type="Gene3D" id="1.10.1200.10">
    <property type="entry name" value="ACP-like"/>
    <property type="match status" value="1"/>
</dbReference>
<dbReference type="Gene3D" id="3.30.559.30">
    <property type="entry name" value="Nonribosomal peptide synthetase, condensation domain"/>
    <property type="match status" value="1"/>
</dbReference>
<dbReference type="CDD" id="cd19534">
    <property type="entry name" value="E_NRPS"/>
    <property type="match status" value="1"/>
</dbReference>
<dbReference type="InterPro" id="IPR006162">
    <property type="entry name" value="Ppantetheine_attach_site"/>
</dbReference>
<comment type="cofactor">
    <cofactor evidence="1">
        <name>pantetheine 4'-phosphate</name>
        <dbReference type="ChEBI" id="CHEBI:47942"/>
    </cofactor>
</comment>
<dbReference type="PROSITE" id="PS00012">
    <property type="entry name" value="PHOSPHOPANTETHEINE"/>
    <property type="match status" value="1"/>
</dbReference>
<dbReference type="SMART" id="SM00823">
    <property type="entry name" value="PKS_PP"/>
    <property type="match status" value="1"/>
</dbReference>
<dbReference type="InterPro" id="IPR036736">
    <property type="entry name" value="ACP-like_sf"/>
</dbReference>
<dbReference type="InterPro" id="IPR010060">
    <property type="entry name" value="NRPS_synth"/>
</dbReference>
<dbReference type="PANTHER" id="PTHR45398">
    <property type="match status" value="1"/>
</dbReference>
<dbReference type="InterPro" id="IPR045851">
    <property type="entry name" value="AMP-bd_C_sf"/>
</dbReference>
<dbReference type="InterPro" id="IPR023213">
    <property type="entry name" value="CAT-like_dom_sf"/>
</dbReference>
<evidence type="ECO:0000256" key="3">
    <source>
        <dbReference type="ARBA" id="ARBA00022553"/>
    </source>
</evidence>
<dbReference type="Pfam" id="PF00550">
    <property type="entry name" value="PP-binding"/>
    <property type="match status" value="1"/>
</dbReference>
<feature type="domain" description="Carrier" evidence="5">
    <location>
        <begin position="66"/>
        <end position="140"/>
    </location>
</feature>
<dbReference type="InterPro" id="IPR025110">
    <property type="entry name" value="AMP-bd_C"/>
</dbReference>
<dbReference type="EMBL" id="JAJAUY010000111">
    <property type="protein sequence ID" value="MCB5182201.1"/>
    <property type="molecule type" value="Genomic_DNA"/>
</dbReference>
<dbReference type="PANTHER" id="PTHR45398:SF1">
    <property type="entry name" value="ENZYME, PUTATIVE (JCVI)-RELATED"/>
    <property type="match status" value="1"/>
</dbReference>
<dbReference type="RefSeq" id="WP_226729293.1">
    <property type="nucleotide sequence ID" value="NZ_JAJAUY010000111.1"/>
</dbReference>
<dbReference type="InterPro" id="IPR009081">
    <property type="entry name" value="PP-bd_ACP"/>
</dbReference>
<keyword evidence="3" id="KW-0597">Phosphoprotein</keyword>
<dbReference type="InterPro" id="IPR020806">
    <property type="entry name" value="PKS_PP-bd"/>
</dbReference>
<dbReference type="Proteomes" id="UP001199054">
    <property type="component" value="Unassembled WGS sequence"/>
</dbReference>
<evidence type="ECO:0000256" key="1">
    <source>
        <dbReference type="ARBA" id="ARBA00001957"/>
    </source>
</evidence>
<organism evidence="6 7">
    <name type="scientific">Streptomyces antimicrobicus</name>
    <dbReference type="NCBI Taxonomy" id="2883108"/>
    <lineage>
        <taxon>Bacteria</taxon>
        <taxon>Bacillati</taxon>
        <taxon>Actinomycetota</taxon>
        <taxon>Actinomycetes</taxon>
        <taxon>Kitasatosporales</taxon>
        <taxon>Streptomycetaceae</taxon>
        <taxon>Streptomyces</taxon>
    </lineage>
</organism>
<keyword evidence="7" id="KW-1185">Reference proteome</keyword>
<feature type="region of interest" description="Disordered" evidence="4">
    <location>
        <begin position="531"/>
        <end position="555"/>
    </location>
</feature>
<reference evidence="6 7" key="1">
    <citation type="submission" date="2021-10" db="EMBL/GenBank/DDBJ databases">
        <title>Streptomyces sp. strain SMC 277, a novel streptomycete isolated from soil.</title>
        <authorList>
            <person name="Chanama M."/>
        </authorList>
    </citation>
    <scope>NUCLEOTIDE SEQUENCE [LARGE SCALE GENOMIC DNA]</scope>
    <source>
        <strain evidence="6 7">SMC 277</strain>
    </source>
</reference>
<comment type="caution">
    <text evidence="6">The sequence shown here is derived from an EMBL/GenBank/DDBJ whole genome shotgun (WGS) entry which is preliminary data.</text>
</comment>
<dbReference type="InterPro" id="IPR001242">
    <property type="entry name" value="Condensation_dom"/>
</dbReference>
<dbReference type="SUPFAM" id="SSF56801">
    <property type="entry name" value="Acetyl-CoA synthetase-like"/>
    <property type="match status" value="1"/>
</dbReference>
<dbReference type="PROSITE" id="PS50075">
    <property type="entry name" value="CARRIER"/>
    <property type="match status" value="1"/>
</dbReference>
<dbReference type="Pfam" id="PF13193">
    <property type="entry name" value="AMP-binding_C"/>
    <property type="match status" value="1"/>
</dbReference>
<feature type="non-terminal residue" evidence="6">
    <location>
        <position position="1"/>
    </location>
</feature>
<dbReference type="Gene3D" id="3.30.300.30">
    <property type="match status" value="1"/>
</dbReference>
<evidence type="ECO:0000256" key="4">
    <source>
        <dbReference type="SAM" id="MobiDB-lite"/>
    </source>
</evidence>
<dbReference type="NCBIfam" id="TIGR01720">
    <property type="entry name" value="NRPS-para261"/>
    <property type="match status" value="1"/>
</dbReference>
<dbReference type="Pfam" id="PF00668">
    <property type="entry name" value="Condensation"/>
    <property type="match status" value="1"/>
</dbReference>
<evidence type="ECO:0000256" key="2">
    <source>
        <dbReference type="ARBA" id="ARBA00022450"/>
    </source>
</evidence>
<dbReference type="SUPFAM" id="SSF52777">
    <property type="entry name" value="CoA-dependent acyltransferases"/>
    <property type="match status" value="2"/>
</dbReference>
<evidence type="ECO:0000313" key="7">
    <source>
        <dbReference type="Proteomes" id="UP001199054"/>
    </source>
</evidence>
<keyword evidence="2" id="KW-0596">Phosphopantetheine</keyword>
<sequence>VGYLVPNAGRTAPASAALRDHLAAVLPSYMVPAAFVALDALPLTANGKLDRKALPAPEAAATAGRAPRTAVEEQLCALFAEVLGLPEVGADDGFFDLGGDSIVSIQLVSRARKAGLLFTPRDVFEHKTVEALAAVAGTVAEAVHEDEDAGIGEVPATPIIRWLAEQGGPVDRFNQSMLIQVPAGADEERLLRAVQALLDRHDVLRMRLGKDADGWTLTVPERGAVTARSVVTRVPLTAEDAQGVAEAVGEHAEAAWDRLAPEDGVMVQAVWFDAGPDRPGRLLLVAHHLVVDGVSWRILLPDLAEAWQRAGDGDVPALDPVPTSFRTWANRLAEEARKPERVEELALWTGVLGRPEAPLGGRPLDPAVDTRGTARTLTLALEPEHTAPLLTTVAAAYHANANDVLLTGFALAAADWQRGLGRTGAGVLIDLEGHGREDIVEGADLSRTVGWFTSLYPVRLTAGRLDRDHLSGARLGEALKQVKEQLRAIPDNGVGYGLLRYLNPRTETVLAAHAHPQIGFNYLGRMGSAGAADEGPAGRDWEAAPEAGGLGGGADDAMPLPHPLEVNSLTQDGPDGPRLVATWTWADGLLTEEQVRALGEGWFAALRALAEHAGSPAAGGHTPSDLPLVSLNQHEIDGLEDFDDEWEI</sequence>
<proteinExistence type="predicted"/>
<name>A0ABS8BC68_9ACTN</name>
<dbReference type="SUPFAM" id="SSF47336">
    <property type="entry name" value="ACP-like"/>
    <property type="match status" value="1"/>
</dbReference>
<evidence type="ECO:0000313" key="6">
    <source>
        <dbReference type="EMBL" id="MCB5182201.1"/>
    </source>
</evidence>
<dbReference type="Gene3D" id="3.30.559.10">
    <property type="entry name" value="Chloramphenicol acetyltransferase-like domain"/>
    <property type="match status" value="1"/>
</dbReference>
<protein>
    <submittedName>
        <fullName evidence="6">Condensation domain-containing protein</fullName>
    </submittedName>
</protein>
<gene>
    <name evidence="6" type="ORF">LG632_22810</name>
</gene>
<accession>A0ABS8BC68</accession>
<evidence type="ECO:0000259" key="5">
    <source>
        <dbReference type="PROSITE" id="PS50075"/>
    </source>
</evidence>